<evidence type="ECO:0000256" key="3">
    <source>
        <dbReference type="ARBA" id="ARBA00022729"/>
    </source>
</evidence>
<dbReference type="CDD" id="cd06257">
    <property type="entry name" value="DnaJ"/>
    <property type="match status" value="1"/>
</dbReference>
<dbReference type="PANTHER" id="PTHR44653">
    <property type="entry name" value="DNAJ HOMOLOG SUBFAMILY C MEMBER 1"/>
    <property type="match status" value="1"/>
</dbReference>
<dbReference type="Gene3D" id="1.10.287.110">
    <property type="entry name" value="DnaJ domain"/>
    <property type="match status" value="1"/>
</dbReference>
<feature type="chain" id="PRO_5009236561" evidence="11">
    <location>
        <begin position="23"/>
        <end position="298"/>
    </location>
</feature>
<accession>A0A1G4KJD6</accession>
<dbReference type="GO" id="GO:0006457">
    <property type="term" value="P:protein folding"/>
    <property type="evidence" value="ECO:0007669"/>
    <property type="project" value="UniProtKB-ARBA"/>
</dbReference>
<dbReference type="GO" id="GO:0005789">
    <property type="term" value="C:endoplasmic reticulum membrane"/>
    <property type="evidence" value="ECO:0007669"/>
    <property type="project" value="UniProtKB-SubCell"/>
</dbReference>
<dbReference type="InterPro" id="IPR052606">
    <property type="entry name" value="DnaJ_domain_protein"/>
</dbReference>
<feature type="compositionally biased region" description="Polar residues" evidence="9">
    <location>
        <begin position="255"/>
        <end position="268"/>
    </location>
</feature>
<evidence type="ECO:0000313" key="14">
    <source>
        <dbReference type="Proteomes" id="UP000191144"/>
    </source>
</evidence>
<feature type="transmembrane region" description="Helical" evidence="10">
    <location>
        <begin position="135"/>
        <end position="153"/>
    </location>
</feature>
<keyword evidence="2 10" id="KW-0812">Transmembrane</keyword>
<dbReference type="InterPro" id="IPR001623">
    <property type="entry name" value="DnaJ_domain"/>
</dbReference>
<keyword evidence="14" id="KW-1185">Reference proteome</keyword>
<evidence type="ECO:0000259" key="12">
    <source>
        <dbReference type="PROSITE" id="PS50076"/>
    </source>
</evidence>
<organism evidence="13 14">
    <name type="scientific">Lachancea meyersii CBS 8951</name>
    <dbReference type="NCBI Taxonomy" id="1266667"/>
    <lineage>
        <taxon>Eukaryota</taxon>
        <taxon>Fungi</taxon>
        <taxon>Dikarya</taxon>
        <taxon>Ascomycota</taxon>
        <taxon>Saccharomycotina</taxon>
        <taxon>Saccharomycetes</taxon>
        <taxon>Saccharomycetales</taxon>
        <taxon>Saccharomycetaceae</taxon>
        <taxon>Lachancea</taxon>
    </lineage>
</organism>
<evidence type="ECO:0000256" key="2">
    <source>
        <dbReference type="ARBA" id="ARBA00022692"/>
    </source>
</evidence>
<dbReference type="Proteomes" id="UP000191144">
    <property type="component" value="Chromosome H"/>
</dbReference>
<evidence type="ECO:0000256" key="9">
    <source>
        <dbReference type="SAM" id="MobiDB-lite"/>
    </source>
</evidence>
<evidence type="ECO:0000256" key="4">
    <source>
        <dbReference type="ARBA" id="ARBA00022824"/>
    </source>
</evidence>
<evidence type="ECO:0000256" key="11">
    <source>
        <dbReference type="SAM" id="SignalP"/>
    </source>
</evidence>
<evidence type="ECO:0000256" key="8">
    <source>
        <dbReference type="ARBA" id="ARBA00061004"/>
    </source>
</evidence>
<dbReference type="SUPFAM" id="SSF46565">
    <property type="entry name" value="Chaperone J-domain"/>
    <property type="match status" value="1"/>
</dbReference>
<keyword evidence="6 10" id="KW-0472">Membrane</keyword>
<feature type="region of interest" description="Disordered" evidence="9">
    <location>
        <begin position="255"/>
        <end position="298"/>
    </location>
</feature>
<name>A0A1G4KJD6_9SACH</name>
<gene>
    <name evidence="13" type="ORF">LAME_0H20296G</name>
</gene>
<keyword evidence="7" id="KW-0143">Chaperone</keyword>
<dbReference type="FunFam" id="1.10.287.110:FF:000116">
    <property type="entry name" value="Erj5p"/>
    <property type="match status" value="1"/>
</dbReference>
<feature type="domain" description="J" evidence="12">
    <location>
        <begin position="47"/>
        <end position="111"/>
    </location>
</feature>
<dbReference type="Pfam" id="PF00226">
    <property type="entry name" value="DnaJ"/>
    <property type="match status" value="1"/>
</dbReference>
<comment type="similarity">
    <text evidence="8">Belongs to the DnaJ family.</text>
</comment>
<protein>
    <submittedName>
        <fullName evidence="13">LAME_0H20296g1_1</fullName>
    </submittedName>
</protein>
<dbReference type="PROSITE" id="PS50076">
    <property type="entry name" value="DNAJ_2"/>
    <property type="match status" value="1"/>
</dbReference>
<evidence type="ECO:0000313" key="13">
    <source>
        <dbReference type="EMBL" id="SCV04671.1"/>
    </source>
</evidence>
<keyword evidence="3 11" id="KW-0732">Signal</keyword>
<evidence type="ECO:0000256" key="6">
    <source>
        <dbReference type="ARBA" id="ARBA00023136"/>
    </source>
</evidence>
<comment type="subcellular location">
    <subcellularLocation>
        <location evidence="1">Endoplasmic reticulum membrane</location>
        <topology evidence="1">Single-pass membrane protein</topology>
    </subcellularLocation>
</comment>
<dbReference type="PANTHER" id="PTHR44653:SF2">
    <property type="entry name" value="DNAJ HOMOLOG SUBFAMILY C MEMBER 1"/>
    <property type="match status" value="1"/>
</dbReference>
<keyword evidence="4" id="KW-0256">Endoplasmic reticulum</keyword>
<dbReference type="SMART" id="SM00271">
    <property type="entry name" value="DnaJ"/>
    <property type="match status" value="1"/>
</dbReference>
<reference evidence="14" key="1">
    <citation type="submission" date="2016-03" db="EMBL/GenBank/DDBJ databases">
        <authorList>
            <person name="Devillers Hugo."/>
        </authorList>
    </citation>
    <scope>NUCLEOTIDE SEQUENCE [LARGE SCALE GENOMIC DNA]</scope>
</reference>
<evidence type="ECO:0000256" key="10">
    <source>
        <dbReference type="SAM" id="Phobius"/>
    </source>
</evidence>
<sequence length="298" mass="34488">MFGSRLRLLLCFLVGIAALAYAFTPEEVEMFQLQNEIVKAYKNKDLDFYKLLKLPKLRESTSQEIRKNLRKLSKTYHPDKNKKYRKLYERLTLATKILENDSYRKTYDYYLKNGFPAYDHGKGGFYFSKVQPKTWFIATFLYVACGIIHFVILRLQNDGNRTRIERFLRDVRSQDNTSGLGEKRLLFKQSADDEGKEIIVRMGDVYVVQPDGVEAHISTSDIKSPGLRDCMLVTLPLWFWNKSFGRLFASTMVPDTSSVSKPKASNQRQKSDRVSPNAKGNTMELPNGKVLHSRKKNL</sequence>
<feature type="signal peptide" evidence="11">
    <location>
        <begin position="1"/>
        <end position="22"/>
    </location>
</feature>
<proteinExistence type="inferred from homology"/>
<dbReference type="InterPro" id="IPR036869">
    <property type="entry name" value="J_dom_sf"/>
</dbReference>
<evidence type="ECO:0000256" key="1">
    <source>
        <dbReference type="ARBA" id="ARBA00004389"/>
    </source>
</evidence>
<keyword evidence="5 10" id="KW-1133">Transmembrane helix</keyword>
<dbReference type="EMBL" id="LT598480">
    <property type="protein sequence ID" value="SCV04671.1"/>
    <property type="molecule type" value="Genomic_DNA"/>
</dbReference>
<evidence type="ECO:0000256" key="7">
    <source>
        <dbReference type="ARBA" id="ARBA00023186"/>
    </source>
</evidence>
<evidence type="ECO:0000256" key="5">
    <source>
        <dbReference type="ARBA" id="ARBA00022989"/>
    </source>
</evidence>
<dbReference type="OrthoDB" id="413400at2759"/>
<dbReference type="AlphaFoldDB" id="A0A1G4KJD6"/>